<dbReference type="GeneID" id="61432620"/>
<feature type="domain" description="YhcG PDDEXK nuclease" evidence="1">
    <location>
        <begin position="175"/>
        <end position="327"/>
    </location>
</feature>
<dbReference type="Pfam" id="PF06250">
    <property type="entry name" value="YhcG_C"/>
    <property type="match status" value="1"/>
</dbReference>
<evidence type="ECO:0000313" key="4">
    <source>
        <dbReference type="Proteomes" id="UP000284051"/>
    </source>
</evidence>
<protein>
    <submittedName>
        <fullName evidence="3">DUF1016 domain-containing protein</fullName>
    </submittedName>
</protein>
<gene>
    <name evidence="3" type="ORF">DW264_10830</name>
</gene>
<evidence type="ECO:0000313" key="3">
    <source>
        <dbReference type="EMBL" id="RHG27964.1"/>
    </source>
</evidence>
<dbReference type="Proteomes" id="UP000284051">
    <property type="component" value="Unassembled WGS sequence"/>
</dbReference>
<evidence type="ECO:0000259" key="1">
    <source>
        <dbReference type="Pfam" id="PF06250"/>
    </source>
</evidence>
<name>A0A414T1F3_9FIRM</name>
<dbReference type="RefSeq" id="WP_006859382.1">
    <property type="nucleotide sequence ID" value="NZ_CP102289.1"/>
</dbReference>
<accession>A0A414T1F3</accession>
<dbReference type="PANTHER" id="PTHR30547:SF5">
    <property type="entry name" value="NUCLEASE YHCG-RELATED"/>
    <property type="match status" value="1"/>
</dbReference>
<reference evidence="3 4" key="1">
    <citation type="submission" date="2018-08" db="EMBL/GenBank/DDBJ databases">
        <title>A genome reference for cultivated species of the human gut microbiota.</title>
        <authorList>
            <person name="Zou Y."/>
            <person name="Xue W."/>
            <person name="Luo G."/>
        </authorList>
    </citation>
    <scope>NUCLEOTIDE SEQUENCE [LARGE SCALE GENOMIC DNA]</scope>
    <source>
        <strain evidence="3 4">AM22-21LB</strain>
    </source>
</reference>
<organism evidence="3 4">
    <name type="scientific">Roseburia intestinalis</name>
    <dbReference type="NCBI Taxonomy" id="166486"/>
    <lineage>
        <taxon>Bacteria</taxon>
        <taxon>Bacillati</taxon>
        <taxon>Bacillota</taxon>
        <taxon>Clostridia</taxon>
        <taxon>Lachnospirales</taxon>
        <taxon>Lachnospiraceae</taxon>
        <taxon>Roseburia</taxon>
    </lineage>
</organism>
<sequence>MNDLEQNNMLQPLVDEIETTVSNAKKELAEKVNSVITQTYWTIGKYIVEFEQDGNVKAAYGSKLLTTLSHQLTLRLGRGYSRPNLNNMRKFYLCYENCQTVSDKLTWSHICELIKIDDELERSFYEKECYKEKWDVRTLRRQMDSALFLRLATSRDKEGILALANEGITYDKPEDIIKDTYTLEFLGLPEKDRYSEEDLEQKIIDNIQKFLLELGKGFTFVGRQYPLTVNNIHYHVDLVFYHRILKCFVLIDLKKNSVQHVDIGQMNMYMGYFAKEENMADDNPPIGIILSHNKDELLVEYATYGMDSNLFVSKYELYLPDRKELQKLVNNILEQDEKKKADK</sequence>
<proteinExistence type="predicted"/>
<dbReference type="Pfam" id="PF17761">
    <property type="entry name" value="DUF1016_N"/>
    <property type="match status" value="1"/>
</dbReference>
<evidence type="ECO:0000259" key="2">
    <source>
        <dbReference type="Pfam" id="PF17761"/>
    </source>
</evidence>
<comment type="caution">
    <text evidence="3">The sequence shown here is derived from an EMBL/GenBank/DDBJ whole genome shotgun (WGS) entry which is preliminary data.</text>
</comment>
<dbReference type="InterPro" id="IPR053148">
    <property type="entry name" value="PD-DEXK-like_domain"/>
</dbReference>
<feature type="domain" description="YhcG N-terminal" evidence="2">
    <location>
        <begin position="16"/>
        <end position="150"/>
    </location>
</feature>
<dbReference type="GO" id="GO:0003676">
    <property type="term" value="F:nucleic acid binding"/>
    <property type="evidence" value="ECO:0007669"/>
    <property type="project" value="InterPro"/>
</dbReference>
<dbReference type="InterPro" id="IPR041527">
    <property type="entry name" value="YhcG_N"/>
</dbReference>
<dbReference type="InterPro" id="IPR011856">
    <property type="entry name" value="tRNA_endonuc-like_dom_sf"/>
</dbReference>
<dbReference type="Gene3D" id="3.40.1350.10">
    <property type="match status" value="1"/>
</dbReference>
<dbReference type="AlphaFoldDB" id="A0A414T1F3"/>
<dbReference type="InterPro" id="IPR009362">
    <property type="entry name" value="YhcG_C"/>
</dbReference>
<dbReference type="PANTHER" id="PTHR30547">
    <property type="entry name" value="UNCHARACTERIZED PROTEIN YHCG-RELATED"/>
    <property type="match status" value="1"/>
</dbReference>
<dbReference type="EMBL" id="QRID01000009">
    <property type="protein sequence ID" value="RHG27964.1"/>
    <property type="molecule type" value="Genomic_DNA"/>
</dbReference>